<keyword evidence="2" id="KW-1185">Reference proteome</keyword>
<keyword evidence="1" id="KW-0489">Methyltransferase</keyword>
<dbReference type="SUPFAM" id="SSF53335">
    <property type="entry name" value="S-adenosyl-L-methionine-dependent methyltransferases"/>
    <property type="match status" value="1"/>
</dbReference>
<comment type="caution">
    <text evidence="1">The sequence shown here is derived from an EMBL/GenBank/DDBJ whole genome shotgun (WGS) entry which is preliminary data.</text>
</comment>
<evidence type="ECO:0000313" key="1">
    <source>
        <dbReference type="EMBL" id="MFB9258988.1"/>
    </source>
</evidence>
<dbReference type="Gene3D" id="3.40.50.150">
    <property type="entry name" value="Vaccinia Virus protein VP39"/>
    <property type="match status" value="1"/>
</dbReference>
<dbReference type="Proteomes" id="UP001589700">
    <property type="component" value="Unassembled WGS sequence"/>
</dbReference>
<dbReference type="EC" id="2.1.1.-" evidence="1"/>
<dbReference type="EMBL" id="JBHMDY010000002">
    <property type="protein sequence ID" value="MFB9258988.1"/>
    <property type="molecule type" value="Genomic_DNA"/>
</dbReference>
<dbReference type="GO" id="GO:0008168">
    <property type="term" value="F:methyltransferase activity"/>
    <property type="evidence" value="ECO:0007669"/>
    <property type="project" value="UniProtKB-KW"/>
</dbReference>
<dbReference type="GO" id="GO:0032259">
    <property type="term" value="P:methylation"/>
    <property type="evidence" value="ECO:0007669"/>
    <property type="project" value="UniProtKB-KW"/>
</dbReference>
<keyword evidence="1" id="KW-0808">Transferase</keyword>
<proteinExistence type="predicted"/>
<reference evidence="1 2" key="1">
    <citation type="submission" date="2024-09" db="EMBL/GenBank/DDBJ databases">
        <authorList>
            <person name="Sun Q."/>
            <person name="Mori K."/>
        </authorList>
    </citation>
    <scope>NUCLEOTIDE SEQUENCE [LARGE SCALE GENOMIC DNA]</scope>
    <source>
        <strain evidence="1 2">CCM 7659</strain>
    </source>
</reference>
<dbReference type="InterPro" id="IPR029063">
    <property type="entry name" value="SAM-dependent_MTases_sf"/>
</dbReference>
<protein>
    <submittedName>
        <fullName evidence="1">Class I SAM-dependent methyltransferase</fullName>
        <ecNumber evidence="1">2.1.1.-</ecNumber>
    </submittedName>
</protein>
<gene>
    <name evidence="1" type="ORF">ACFFVD_04165</name>
</gene>
<sequence>MTRAALEAYGRRSEEYVELALPDPEASLAGAVAWYSLIHHEPEELLIALREFARVLRPGGQLLVGFFHDPGRPGADDPGVERFDHAVAPAYRWTVDALSAQLRMADFEVVETHTRTGPGYRPHGAIIADLKIEET</sequence>
<accession>A0ABV5JMP5</accession>
<name>A0ABV5JMP5_9ACTN</name>
<dbReference type="RefSeq" id="WP_182633135.1">
    <property type="nucleotide sequence ID" value="NZ_JAALDM010000229.1"/>
</dbReference>
<evidence type="ECO:0000313" key="2">
    <source>
        <dbReference type="Proteomes" id="UP001589700"/>
    </source>
</evidence>
<organism evidence="1 2">
    <name type="scientific">Dietzia aerolata</name>
    <dbReference type="NCBI Taxonomy" id="595984"/>
    <lineage>
        <taxon>Bacteria</taxon>
        <taxon>Bacillati</taxon>
        <taxon>Actinomycetota</taxon>
        <taxon>Actinomycetes</taxon>
        <taxon>Mycobacteriales</taxon>
        <taxon>Dietziaceae</taxon>
        <taxon>Dietzia</taxon>
    </lineage>
</organism>